<sequence length="306" mass="32920">MGCGEKDCDGTDGHGHGHSHGGDAQAHGHSHGDAGGDATPLIQDGEGKDGIVYYRAPDGRVLHSHDGLKPHSHDPIPSPGHFERRRPRKERGDYDERAFTVGIGGPVGTGKTALMLQLCRHFTKESRDICAVTNDIFTREDGEFLTRHEALEAGRIRAVETGGCPHAAIREDISCNLTEVENLTREYSPEFVLLESGGDNLAANFSRELADYIIYVIDVCGGDKIPRKGGPGVTQADLLVINKTELADAVGASLEVMARDSKKQRDTGPFVMAQVKRGVGVGEIAEHILAAWTEATGGERNKRAKT</sequence>
<dbReference type="InterPro" id="IPR004400">
    <property type="entry name" value="UreG"/>
</dbReference>
<feature type="compositionally biased region" description="Basic and acidic residues" evidence="6">
    <location>
        <begin position="62"/>
        <end position="74"/>
    </location>
</feature>
<dbReference type="CDD" id="cd05540">
    <property type="entry name" value="UreG"/>
    <property type="match status" value="1"/>
</dbReference>
<dbReference type="EMBL" id="CP001576">
    <property type="protein sequence ID" value="ACO69980.1"/>
    <property type="molecule type" value="Genomic_DNA"/>
</dbReference>
<proteinExistence type="inferred from homology"/>
<dbReference type="GO" id="GO:0016151">
    <property type="term" value="F:nickel cation binding"/>
    <property type="evidence" value="ECO:0007669"/>
    <property type="project" value="InterPro"/>
</dbReference>
<feature type="compositionally biased region" description="Basic and acidic residues" evidence="6">
    <location>
        <begin position="1"/>
        <end position="15"/>
    </location>
</feature>
<dbReference type="Pfam" id="PF02492">
    <property type="entry name" value="cobW"/>
    <property type="match status" value="1"/>
</dbReference>
<reference evidence="8 9" key="1">
    <citation type="journal article" date="2009" name="Science">
        <title>Green evolution and dynamic adaptations revealed by genomes of the marine picoeukaryotes Micromonas.</title>
        <authorList>
            <person name="Worden A.Z."/>
            <person name="Lee J.H."/>
            <person name="Mock T."/>
            <person name="Rouze P."/>
            <person name="Simmons M.P."/>
            <person name="Aerts A.L."/>
            <person name="Allen A.E."/>
            <person name="Cuvelier M.L."/>
            <person name="Derelle E."/>
            <person name="Everett M.V."/>
            <person name="Foulon E."/>
            <person name="Grimwood J."/>
            <person name="Gundlach H."/>
            <person name="Henrissat B."/>
            <person name="Napoli C."/>
            <person name="McDonald S.M."/>
            <person name="Parker M.S."/>
            <person name="Rombauts S."/>
            <person name="Salamov A."/>
            <person name="Von Dassow P."/>
            <person name="Badger J.H."/>
            <person name="Coutinho P.M."/>
            <person name="Demir E."/>
            <person name="Dubchak I."/>
            <person name="Gentemann C."/>
            <person name="Eikrem W."/>
            <person name="Gready J.E."/>
            <person name="John U."/>
            <person name="Lanier W."/>
            <person name="Lindquist E.A."/>
            <person name="Lucas S."/>
            <person name="Mayer K.F."/>
            <person name="Moreau H."/>
            <person name="Not F."/>
            <person name="Otillar R."/>
            <person name="Panaud O."/>
            <person name="Pangilinan J."/>
            <person name="Paulsen I."/>
            <person name="Piegu B."/>
            <person name="Poliakov A."/>
            <person name="Robbens S."/>
            <person name="Schmutz J."/>
            <person name="Toulza E."/>
            <person name="Wyss T."/>
            <person name="Zelensky A."/>
            <person name="Zhou K."/>
            <person name="Armbrust E.V."/>
            <person name="Bhattacharya D."/>
            <person name="Goodenough U.W."/>
            <person name="Van de Peer Y."/>
            <person name="Grigoriev I.V."/>
        </authorList>
    </citation>
    <scope>NUCLEOTIDE SEQUENCE [LARGE SCALE GENOMIC DNA]</scope>
    <source>
        <strain evidence="9">RCC299 / NOUM17</strain>
    </source>
</reference>
<dbReference type="Proteomes" id="UP000002009">
    <property type="component" value="Chromosome 10"/>
</dbReference>
<dbReference type="SUPFAM" id="SSF52540">
    <property type="entry name" value="P-loop containing nucleoside triphosphate hydrolases"/>
    <property type="match status" value="1"/>
</dbReference>
<keyword evidence="3" id="KW-0996">Nickel insertion</keyword>
<dbReference type="RefSeq" id="XP_002508722.1">
    <property type="nucleotide sequence ID" value="XM_002508676.1"/>
</dbReference>
<evidence type="ECO:0000256" key="3">
    <source>
        <dbReference type="ARBA" id="ARBA00022988"/>
    </source>
</evidence>
<keyword evidence="9" id="KW-1185">Reference proteome</keyword>
<evidence type="ECO:0000256" key="2">
    <source>
        <dbReference type="ARBA" id="ARBA00022741"/>
    </source>
</evidence>
<dbReference type="InterPro" id="IPR027417">
    <property type="entry name" value="P-loop_NTPase"/>
</dbReference>
<dbReference type="PANTHER" id="PTHR31715:SF0">
    <property type="entry name" value="UREASE ACCESSORY PROTEIN G"/>
    <property type="match status" value="1"/>
</dbReference>
<dbReference type="OrthoDB" id="10063137at2759"/>
<dbReference type="HAMAP" id="MF_01389">
    <property type="entry name" value="UreG"/>
    <property type="match status" value="1"/>
</dbReference>
<name>C1FIE4_MICCC</name>
<dbReference type="OMA" id="KMRGDKP"/>
<dbReference type="NCBIfam" id="TIGR00101">
    <property type="entry name" value="ureG"/>
    <property type="match status" value="1"/>
</dbReference>
<keyword evidence="4" id="KW-0342">GTP-binding</keyword>
<evidence type="ECO:0000259" key="7">
    <source>
        <dbReference type="Pfam" id="PF02492"/>
    </source>
</evidence>
<gene>
    <name evidence="8" type="ORF">MICPUN_53722</name>
</gene>
<dbReference type="PANTHER" id="PTHR31715">
    <property type="entry name" value="UREASE ACCESSORY PROTEIN G"/>
    <property type="match status" value="1"/>
</dbReference>
<organism evidence="8 9">
    <name type="scientific">Micromonas commoda (strain RCC299 / NOUM17 / CCMP2709)</name>
    <name type="common">Picoplanktonic green alga</name>
    <dbReference type="NCBI Taxonomy" id="296587"/>
    <lineage>
        <taxon>Eukaryota</taxon>
        <taxon>Viridiplantae</taxon>
        <taxon>Chlorophyta</taxon>
        <taxon>Mamiellophyceae</taxon>
        <taxon>Mamiellales</taxon>
        <taxon>Mamiellaceae</taxon>
        <taxon>Micromonas</taxon>
    </lineage>
</organism>
<feature type="domain" description="CobW/HypB/UreG nucleotide-binding" evidence="7">
    <location>
        <begin position="100"/>
        <end position="271"/>
    </location>
</feature>
<keyword evidence="5" id="KW-0143">Chaperone</keyword>
<feature type="region of interest" description="Disordered" evidence="6">
    <location>
        <begin position="1"/>
        <end position="45"/>
    </location>
</feature>
<evidence type="ECO:0000313" key="8">
    <source>
        <dbReference type="EMBL" id="ACO69980.1"/>
    </source>
</evidence>
<protein>
    <recommendedName>
        <fullName evidence="7">CobW/HypB/UreG nucleotide-binding domain-containing protein</fullName>
    </recommendedName>
</protein>
<evidence type="ECO:0000256" key="5">
    <source>
        <dbReference type="ARBA" id="ARBA00023186"/>
    </source>
</evidence>
<dbReference type="Gene3D" id="3.40.50.300">
    <property type="entry name" value="P-loop containing nucleotide triphosphate hydrolases"/>
    <property type="match status" value="1"/>
</dbReference>
<evidence type="ECO:0000256" key="6">
    <source>
        <dbReference type="SAM" id="MobiDB-lite"/>
    </source>
</evidence>
<dbReference type="GO" id="GO:0005525">
    <property type="term" value="F:GTP binding"/>
    <property type="evidence" value="ECO:0007669"/>
    <property type="project" value="UniProtKB-KW"/>
</dbReference>
<accession>C1FIE4</accession>
<dbReference type="InParanoid" id="C1FIE4"/>
<dbReference type="eggNOG" id="ENOG502QR6E">
    <property type="taxonomic scope" value="Eukaryota"/>
</dbReference>
<dbReference type="GeneID" id="8246728"/>
<keyword evidence="2" id="KW-0547">Nucleotide-binding</keyword>
<feature type="region of interest" description="Disordered" evidence="6">
    <location>
        <begin position="62"/>
        <end position="94"/>
    </location>
</feature>
<dbReference type="GO" id="GO:0043419">
    <property type="term" value="P:urea catabolic process"/>
    <property type="evidence" value="ECO:0007669"/>
    <property type="project" value="InterPro"/>
</dbReference>
<dbReference type="AlphaFoldDB" id="C1FIE4"/>
<dbReference type="FunCoup" id="C1FIE4">
    <property type="interactions" value="271"/>
</dbReference>
<comment type="similarity">
    <text evidence="1">Belongs to the SIMIBI class G3E GTPase family. UreG subfamily.</text>
</comment>
<evidence type="ECO:0000256" key="4">
    <source>
        <dbReference type="ARBA" id="ARBA00023134"/>
    </source>
</evidence>
<evidence type="ECO:0000256" key="1">
    <source>
        <dbReference type="ARBA" id="ARBA00005732"/>
    </source>
</evidence>
<dbReference type="STRING" id="296587.C1FIE4"/>
<evidence type="ECO:0000313" key="9">
    <source>
        <dbReference type="Proteomes" id="UP000002009"/>
    </source>
</evidence>
<dbReference type="KEGG" id="mis:MICPUN_53722"/>
<dbReference type="GO" id="GO:0003924">
    <property type="term" value="F:GTPase activity"/>
    <property type="evidence" value="ECO:0007669"/>
    <property type="project" value="InterPro"/>
</dbReference>
<dbReference type="InterPro" id="IPR003495">
    <property type="entry name" value="CobW/HypB/UreG_nucleotide-bd"/>
</dbReference>